<dbReference type="SMART" id="SM00827">
    <property type="entry name" value="PKS_AT"/>
    <property type="match status" value="1"/>
</dbReference>
<dbReference type="Pfam" id="PF00698">
    <property type="entry name" value="Acyl_transf_1"/>
    <property type="match status" value="1"/>
</dbReference>
<evidence type="ECO:0000313" key="5">
    <source>
        <dbReference type="EMBL" id="ACY13750.1"/>
    </source>
</evidence>
<dbReference type="PANTHER" id="PTHR43775">
    <property type="entry name" value="FATTY ACID SYNTHASE"/>
    <property type="match status" value="1"/>
</dbReference>
<dbReference type="GO" id="GO:0004312">
    <property type="term" value="F:fatty acid synthase activity"/>
    <property type="evidence" value="ECO:0007669"/>
    <property type="project" value="TreeGrafter"/>
</dbReference>
<name>D0LS53_HALO1</name>
<dbReference type="OrthoDB" id="9778690at2"/>
<dbReference type="InterPro" id="IPR029063">
    <property type="entry name" value="SAM-dependent_MTases_sf"/>
</dbReference>
<dbReference type="AlphaFoldDB" id="D0LS53"/>
<dbReference type="InterPro" id="IPR001227">
    <property type="entry name" value="Ac_transferase_dom_sf"/>
</dbReference>
<feature type="compositionally biased region" description="Low complexity" evidence="3">
    <location>
        <begin position="574"/>
        <end position="601"/>
    </location>
</feature>
<dbReference type="GO" id="GO:0032259">
    <property type="term" value="P:methylation"/>
    <property type="evidence" value="ECO:0007669"/>
    <property type="project" value="UniProtKB-KW"/>
</dbReference>
<feature type="compositionally biased region" description="Low complexity" evidence="3">
    <location>
        <begin position="472"/>
        <end position="490"/>
    </location>
</feature>
<dbReference type="SUPFAM" id="SSF53335">
    <property type="entry name" value="S-adenosyl-L-methionine-dependent methyltransferases"/>
    <property type="match status" value="1"/>
</dbReference>
<evidence type="ECO:0000256" key="3">
    <source>
        <dbReference type="SAM" id="MobiDB-lite"/>
    </source>
</evidence>
<dbReference type="Pfam" id="PF00550">
    <property type="entry name" value="PP-binding"/>
    <property type="match status" value="1"/>
</dbReference>
<feature type="domain" description="Carrier" evidence="4">
    <location>
        <begin position="497"/>
        <end position="572"/>
    </location>
</feature>
<keyword evidence="5" id="KW-0489">Methyltransferase</keyword>
<reference evidence="5 7" key="1">
    <citation type="journal article" date="2010" name="Stand. Genomic Sci.">
        <title>Complete genome sequence of Haliangium ochraceum type strain (SMP-2).</title>
        <authorList>
            <consortium name="US DOE Joint Genome Institute (JGI-PGF)"/>
            <person name="Ivanova N."/>
            <person name="Daum C."/>
            <person name="Lang E."/>
            <person name="Abt B."/>
            <person name="Kopitz M."/>
            <person name="Saunders E."/>
            <person name="Lapidus A."/>
            <person name="Lucas S."/>
            <person name="Glavina Del Rio T."/>
            <person name="Nolan M."/>
            <person name="Tice H."/>
            <person name="Copeland A."/>
            <person name="Cheng J.F."/>
            <person name="Chen F."/>
            <person name="Bruce D."/>
            <person name="Goodwin L."/>
            <person name="Pitluck S."/>
            <person name="Mavromatis K."/>
            <person name="Pati A."/>
            <person name="Mikhailova N."/>
            <person name="Chen A."/>
            <person name="Palaniappan K."/>
            <person name="Land M."/>
            <person name="Hauser L."/>
            <person name="Chang Y.J."/>
            <person name="Jeffries C.D."/>
            <person name="Detter J.C."/>
            <person name="Brettin T."/>
            <person name="Rohde M."/>
            <person name="Goker M."/>
            <person name="Bristow J."/>
            <person name="Markowitz V."/>
            <person name="Eisen J.A."/>
            <person name="Hugenholtz P."/>
            <person name="Kyrpides N.C."/>
            <person name="Klenk H.P."/>
        </authorList>
    </citation>
    <scope>NUCLEOTIDE SEQUENCE [LARGE SCALE GENOMIC DNA]</scope>
    <source>
        <strain evidence="5">DSM 14365</strain>
        <strain evidence="7">DSM 14365 / CIP 107738 / JCM 11303 / AJ 13395 / SMP-2</strain>
    </source>
</reference>
<organism evidence="5 7">
    <name type="scientific">Haliangium ochraceum (strain DSM 14365 / JCM 11303 / SMP-2)</name>
    <dbReference type="NCBI Taxonomy" id="502025"/>
    <lineage>
        <taxon>Bacteria</taxon>
        <taxon>Pseudomonadati</taxon>
        <taxon>Myxococcota</taxon>
        <taxon>Polyangia</taxon>
        <taxon>Haliangiales</taxon>
        <taxon>Kofleriaceae</taxon>
        <taxon>Haliangium</taxon>
    </lineage>
</organism>
<dbReference type="Proteomes" id="UP000001880">
    <property type="component" value="Chromosome"/>
</dbReference>
<feature type="region of interest" description="Disordered" evidence="3">
    <location>
        <begin position="470"/>
        <end position="498"/>
    </location>
</feature>
<dbReference type="STRING" id="502025.Hoch_1183"/>
<dbReference type="Pfam" id="PF05050">
    <property type="entry name" value="Methyltransf_21"/>
    <property type="match status" value="1"/>
</dbReference>
<evidence type="ECO:0000256" key="1">
    <source>
        <dbReference type="ARBA" id="ARBA00022450"/>
    </source>
</evidence>
<dbReference type="InterPro" id="IPR016035">
    <property type="entry name" value="Acyl_Trfase/lysoPLipase"/>
</dbReference>
<dbReference type="EMBL" id="CP001804">
    <property type="protein sequence ID" value="ACY13750.1"/>
    <property type="molecule type" value="Genomic_DNA"/>
</dbReference>
<dbReference type="InterPro" id="IPR050091">
    <property type="entry name" value="PKS_NRPS_Biosynth_Enz"/>
</dbReference>
<dbReference type="Gene3D" id="3.40.366.10">
    <property type="entry name" value="Malonyl-Coenzyme A Acyl Carrier Protein, domain 2"/>
    <property type="match status" value="1"/>
</dbReference>
<dbReference type="InterPro" id="IPR009081">
    <property type="entry name" value="PP-bd_ACP"/>
</dbReference>
<gene>
    <name evidence="6" type="primary">hliQ</name>
    <name evidence="5" type="ordered locus">Hoch_1183</name>
</gene>
<sequence length="861" mass="92812">MNARFPAHEHDARFSLLRLAAETPEALDAKIAELRERLRSGEHDSALIQSPGYGAHRFALLCQGRRDALAALEQAPGRGIAARSFTGVAEPGAAEVVFLFPGLGDHRPHMAAQLYEAEEVFRAAFDRCADIAMRQFSLDLRALVYPERDGEERAPSADAPPPALDLRALMGRGEATGTRARGPLDETAFAQPALFAVEYALARLWQSCGVQPAAVMGYSLGEYVAACLAEMLSLDEAMALVVRRARLINELPAGSMLAVSAAPEQVQPLLGTLSLSAVNGSELCVVAGPSAEVDALHARLTEDGIASRPVQTTHAFHSSMMAPIEAPLAELLAEFELRSPSLPLVSNVTGAPITEQQAQDPAHWARHATQPVRYADGVRALAHDARRLFLEVGPGQTLTSLTTVNLANLSAAAPQMPKSSVLPSLGPSASGFPDRAIWLLALGRLWVSGAPVDDALMARAVVPAADLEATPSANSGAAAGETAGETADASNTDSGTETLSEVEQAVAGWWRKMLGAQELGRESDFFELGGNSLLASQLVFHARRQFRVVLSLRALYRATKLHEQAALIEQARDPGAAAPAPAQAAKPAAAASEAPAAPSPAKTVRLPNGLAISQQSEAETGHFYADIFTHRGYVRHGLRLPERACVFDVGSNIGLFTLFAHLESPGARIFSFEPAPPLFAHLSANVERHGVDSRLCNYGLSSRPGEATFTFYPRSSGMSSFHAVDDEERAVLREIFRNQQEVEGRDISEVMAHSEELLDLRFEKQTFTCRLRTLSEVIAEHGVERIDFLKVDVQKAELDVLLGLEDGDWPKVQQVAMEVHDIDGRVDEVRALLSERGFTVAVVQDELYRNTNIHNLYGRRS</sequence>
<dbReference type="SUPFAM" id="SSF55048">
    <property type="entry name" value="Probable ACP-binding domain of malonyl-CoA ACP transacylase"/>
    <property type="match status" value="1"/>
</dbReference>
<dbReference type="SUPFAM" id="SSF47336">
    <property type="entry name" value="ACP-like"/>
    <property type="match status" value="1"/>
</dbReference>
<feature type="region of interest" description="Disordered" evidence="3">
    <location>
        <begin position="572"/>
        <end position="602"/>
    </location>
</feature>
<accession>D0LS53</accession>
<dbReference type="eggNOG" id="COG1020">
    <property type="taxonomic scope" value="Bacteria"/>
</dbReference>
<dbReference type="InterPro" id="IPR014043">
    <property type="entry name" value="Acyl_transferase_dom"/>
</dbReference>
<dbReference type="InterPro" id="IPR036736">
    <property type="entry name" value="ACP-like_sf"/>
</dbReference>
<dbReference type="NCBIfam" id="TIGR01444">
    <property type="entry name" value="fkbM_fam"/>
    <property type="match status" value="1"/>
</dbReference>
<keyword evidence="7" id="KW-1185">Reference proteome</keyword>
<dbReference type="HOGENOM" id="CLU_341888_0_0_7"/>
<dbReference type="RefSeq" id="WP_012826361.1">
    <property type="nucleotide sequence ID" value="NC_013440.1"/>
</dbReference>
<dbReference type="PROSITE" id="PS50075">
    <property type="entry name" value="CARRIER"/>
    <property type="match status" value="1"/>
</dbReference>
<evidence type="ECO:0000313" key="7">
    <source>
        <dbReference type="Proteomes" id="UP000001880"/>
    </source>
</evidence>
<proteinExistence type="predicted"/>
<dbReference type="Gene3D" id="1.10.1200.10">
    <property type="entry name" value="ACP-like"/>
    <property type="match status" value="1"/>
</dbReference>
<dbReference type="SUPFAM" id="SSF52151">
    <property type="entry name" value="FabD/lysophospholipase-like"/>
    <property type="match status" value="1"/>
</dbReference>
<keyword evidence="1" id="KW-0596">Phosphopantetheine</keyword>
<evidence type="ECO:0000313" key="6">
    <source>
        <dbReference type="EMBL" id="AMM72018.1"/>
    </source>
</evidence>
<evidence type="ECO:0000259" key="4">
    <source>
        <dbReference type="PROSITE" id="PS50075"/>
    </source>
</evidence>
<dbReference type="Gene3D" id="3.30.70.3290">
    <property type="match status" value="1"/>
</dbReference>
<dbReference type="EMBL" id="KU523554">
    <property type="protein sequence ID" value="AMM72018.1"/>
    <property type="molecule type" value="Genomic_DNA"/>
</dbReference>
<dbReference type="Gene3D" id="3.40.50.150">
    <property type="entry name" value="Vaccinia Virus protein VP39"/>
    <property type="match status" value="1"/>
</dbReference>
<dbReference type="PANTHER" id="PTHR43775:SF37">
    <property type="entry name" value="SI:DKEY-61P9.11"/>
    <property type="match status" value="1"/>
</dbReference>
<protein>
    <submittedName>
        <fullName evidence="6">Methoxymalonyl-ACP synthase</fullName>
    </submittedName>
    <submittedName>
        <fullName evidence="5">Methyltransferase FkbM family</fullName>
    </submittedName>
</protein>
<reference evidence="6" key="2">
    <citation type="journal article" date="2016" name="Sci. Rep.">
        <title>Heterologous Production of the Marine Myxobacterial Antibiotic Haliangicin and Its Unnatural Analogues Generated by Engineering of the Biochemical Pathway.</title>
        <authorList>
            <person name="Sun Y."/>
            <person name="Feng Z."/>
            <person name="Tomura T."/>
            <person name="Suzuki A."/>
            <person name="Miyano S."/>
            <person name="Tsuge T."/>
            <person name="Mori H."/>
            <person name="Suh J.W."/>
            <person name="Iizuka T."/>
            <person name="Fudou R."/>
            <person name="Ojika M."/>
        </authorList>
    </citation>
    <scope>NUCLEOTIDE SEQUENCE</scope>
    <source>
        <strain evidence="6">SMP-2</strain>
    </source>
</reference>
<dbReference type="GO" id="GO:0006633">
    <property type="term" value="P:fatty acid biosynthetic process"/>
    <property type="evidence" value="ECO:0007669"/>
    <property type="project" value="TreeGrafter"/>
</dbReference>
<dbReference type="KEGG" id="hoh:Hoch_1183"/>
<dbReference type="GO" id="GO:0008168">
    <property type="term" value="F:methyltransferase activity"/>
    <property type="evidence" value="ECO:0007669"/>
    <property type="project" value="UniProtKB-KW"/>
</dbReference>
<dbReference type="Gene3D" id="3.30.70.250">
    <property type="entry name" value="Malonyl-CoA ACP transacylase, ACP-binding"/>
    <property type="match status" value="1"/>
</dbReference>
<evidence type="ECO:0000256" key="2">
    <source>
        <dbReference type="ARBA" id="ARBA00022553"/>
    </source>
</evidence>
<keyword evidence="2" id="KW-0597">Phosphoprotein</keyword>
<dbReference type="InterPro" id="IPR016036">
    <property type="entry name" value="Malonyl_transacylase_ACP-bd"/>
</dbReference>
<keyword evidence="5" id="KW-0808">Transferase</keyword>
<dbReference type="InterPro" id="IPR006342">
    <property type="entry name" value="FkbM_mtfrase"/>
</dbReference>
<dbReference type="eggNOG" id="COG3321">
    <property type="taxonomic scope" value="Bacteria"/>
</dbReference>